<feature type="transmembrane region" description="Helical" evidence="1">
    <location>
        <begin position="377"/>
        <end position="398"/>
    </location>
</feature>
<dbReference type="EMBL" id="BMKM01000001">
    <property type="protein sequence ID" value="GGE07079.1"/>
    <property type="molecule type" value="Genomic_DNA"/>
</dbReference>
<reference evidence="2" key="2">
    <citation type="submission" date="2020-09" db="EMBL/GenBank/DDBJ databases">
        <authorList>
            <person name="Sun Q."/>
            <person name="Zhou Y."/>
        </authorList>
    </citation>
    <scope>NUCLEOTIDE SEQUENCE</scope>
    <source>
        <strain evidence="2">CGMCC 1.15966</strain>
    </source>
</reference>
<dbReference type="Proteomes" id="UP000614460">
    <property type="component" value="Unassembled WGS sequence"/>
</dbReference>
<proteinExistence type="predicted"/>
<feature type="transmembrane region" description="Helical" evidence="1">
    <location>
        <begin position="128"/>
        <end position="145"/>
    </location>
</feature>
<feature type="transmembrane region" description="Helical" evidence="1">
    <location>
        <begin position="94"/>
        <end position="113"/>
    </location>
</feature>
<dbReference type="AlphaFoldDB" id="A0A8H9FVJ0"/>
<feature type="transmembrane region" description="Helical" evidence="1">
    <location>
        <begin position="25"/>
        <end position="44"/>
    </location>
</feature>
<sequence>MMLHPETNLPNLTAPKKIRVRAIDIMRGLTLFLMLFVNDLYMPGVPKWMLHTEAQVDGMGLADWVFPGFLFMVGMAIPYAVAARRKIGEPTWQIWFHIISRSISLIIIGLLVVNSSSLNPELTGMNKLLWLGLVYVCIFLIWNNYPKDKHRNLFISFKWIGIIGLVILAYLFRSGTAESVGWFEKSWWGILGQIGWGYLVAGSVYLLLKDKLWAAFLAIIFFLLLNVSSLNGWIPNIISFQEFFDVVLHGNVPMIVLSGLAATLIVKKYSADWRKLAIYLTLYGLVSLILGLIFHQWFIVSKILATPSWGLLCNGISIILFVLIYYLIDVRGNTKFSKLFESAGQNSLTTYLAPDLIYFVVWGLGIPLFFYKQMDHMWLAVLGSLVWAYLMLWFGILLNRMGIKLKL</sequence>
<protein>
    <recommendedName>
        <fullName evidence="4">DUF5009 domain-containing protein</fullName>
    </recommendedName>
</protein>
<name>A0A8H9FVJ0_9SPHI</name>
<feature type="transmembrane region" description="Helical" evidence="1">
    <location>
        <begin position="309"/>
        <end position="328"/>
    </location>
</feature>
<feature type="transmembrane region" description="Helical" evidence="1">
    <location>
        <begin position="152"/>
        <end position="172"/>
    </location>
</feature>
<evidence type="ECO:0008006" key="4">
    <source>
        <dbReference type="Google" id="ProtNLM"/>
    </source>
</evidence>
<organism evidence="2 3">
    <name type="scientific">Sphingobacterium cellulitidis</name>
    <dbReference type="NCBI Taxonomy" id="1768011"/>
    <lineage>
        <taxon>Bacteria</taxon>
        <taxon>Pseudomonadati</taxon>
        <taxon>Bacteroidota</taxon>
        <taxon>Sphingobacteriia</taxon>
        <taxon>Sphingobacteriales</taxon>
        <taxon>Sphingobacteriaceae</taxon>
        <taxon>Sphingobacterium</taxon>
    </lineage>
</organism>
<evidence type="ECO:0000313" key="3">
    <source>
        <dbReference type="Proteomes" id="UP000614460"/>
    </source>
</evidence>
<accession>A0A8H9FVJ0</accession>
<keyword evidence="1" id="KW-0472">Membrane</keyword>
<keyword evidence="1" id="KW-1133">Transmembrane helix</keyword>
<dbReference type="RefSeq" id="WP_229678225.1">
    <property type="nucleotide sequence ID" value="NZ_BMKM01000001.1"/>
</dbReference>
<dbReference type="PANTHER" id="PTHR31061">
    <property type="entry name" value="LD22376P"/>
    <property type="match status" value="1"/>
</dbReference>
<feature type="transmembrane region" description="Helical" evidence="1">
    <location>
        <begin position="215"/>
        <end position="234"/>
    </location>
</feature>
<feature type="transmembrane region" description="Helical" evidence="1">
    <location>
        <begin position="278"/>
        <end position="297"/>
    </location>
</feature>
<feature type="transmembrane region" description="Helical" evidence="1">
    <location>
        <begin position="187"/>
        <end position="208"/>
    </location>
</feature>
<reference evidence="2" key="1">
    <citation type="journal article" date="2014" name="Int. J. Syst. Evol. Microbiol.">
        <title>Complete genome sequence of Corynebacterium casei LMG S-19264T (=DSM 44701T), isolated from a smear-ripened cheese.</title>
        <authorList>
            <consortium name="US DOE Joint Genome Institute (JGI-PGF)"/>
            <person name="Walter F."/>
            <person name="Albersmeier A."/>
            <person name="Kalinowski J."/>
            <person name="Ruckert C."/>
        </authorList>
    </citation>
    <scope>NUCLEOTIDE SEQUENCE</scope>
    <source>
        <strain evidence="2">CGMCC 1.15966</strain>
    </source>
</reference>
<evidence type="ECO:0000256" key="1">
    <source>
        <dbReference type="SAM" id="Phobius"/>
    </source>
</evidence>
<feature type="transmembrane region" description="Helical" evidence="1">
    <location>
        <begin position="246"/>
        <end position="266"/>
    </location>
</feature>
<comment type="caution">
    <text evidence="2">The sequence shown here is derived from an EMBL/GenBank/DDBJ whole genome shotgun (WGS) entry which is preliminary data.</text>
</comment>
<keyword evidence="1" id="KW-0812">Transmembrane</keyword>
<gene>
    <name evidence="2" type="ORF">GCM10011516_00990</name>
</gene>
<dbReference type="PANTHER" id="PTHR31061:SF24">
    <property type="entry name" value="LD22376P"/>
    <property type="match status" value="1"/>
</dbReference>
<feature type="transmembrane region" description="Helical" evidence="1">
    <location>
        <begin position="348"/>
        <end position="371"/>
    </location>
</feature>
<feature type="transmembrane region" description="Helical" evidence="1">
    <location>
        <begin position="64"/>
        <end position="82"/>
    </location>
</feature>
<evidence type="ECO:0000313" key="2">
    <source>
        <dbReference type="EMBL" id="GGE07079.1"/>
    </source>
</evidence>
<keyword evidence="3" id="KW-1185">Reference proteome</keyword>